<dbReference type="InterPro" id="IPR017871">
    <property type="entry name" value="ABC_transporter-like_CS"/>
</dbReference>
<dbReference type="OrthoDB" id="6500128at2759"/>
<keyword evidence="5" id="KW-0067">ATP-binding</keyword>
<feature type="region of interest" description="Disordered" evidence="8">
    <location>
        <begin position="626"/>
        <end position="670"/>
    </location>
</feature>
<feature type="transmembrane region" description="Helical" evidence="9">
    <location>
        <begin position="206"/>
        <end position="226"/>
    </location>
</feature>
<keyword evidence="13" id="KW-1185">Reference proteome</keyword>
<dbReference type="GO" id="GO:0005743">
    <property type="term" value="C:mitochondrial inner membrane"/>
    <property type="evidence" value="ECO:0007669"/>
    <property type="project" value="TreeGrafter"/>
</dbReference>
<protein>
    <submittedName>
        <fullName evidence="12">P-loop containing nucleoside triphosphate hydrolase protein</fullName>
    </submittedName>
</protein>
<dbReference type="Pfam" id="PF00005">
    <property type="entry name" value="ABC_tran"/>
    <property type="match status" value="2"/>
</dbReference>
<dbReference type="Proteomes" id="UP000887226">
    <property type="component" value="Unassembled WGS sequence"/>
</dbReference>
<sequence>MLSKHPSIVVVDDSQASSHEMTSLEKAPGVTTTTVKSSWRSLFAFTKRKHCISLFFGIATATVLGILKPLLSIIYGKLFASLTRFGDGTASGKQTLHSASIWCIALTAIAIASWIAQGGLMLAWIGFGELQAKSVREDMFTAMLDKDMEWYDSRDEGIASFLIRIQTQIRELQLAASQPLGLVIYQFIATTASLGVALYFSWNLSLVIIAIFPIAVVVLWLVSRGITPAIEAQKRELGKATNYANTAITAIDTVKAFNAQDQELWKYLSSTKKMTIYYLKQARANAMQFGLVKFLAVSIFVQGFWYGLYLVDKGLSPASVITTFYSCITAVQAIEVMLPQILVLTRGMSAGATLKNIMQQIQHGAKAMDMGGTLQPETCQGDIEVKDIAFAYPTNPKQLVLDKASFFFPAGETTFVVGKSGSGKSTIGNILMRYYEKQSGQVLIDGIHIEDLSTDWLRKNVTLVQQQGVLFNETIYRNIAFGSRDGTTYQDVELAVKTGCLEETISGMPEGLDTIVGSNGRSLSGGQMQRVAIARSRLRDAPIVILDESTSALDNRGRTEVMDAIRDWRRGKTTIVITHDLSQIRGDEYVYVLANAHVIQEGFKKKPTNKSNGTFASLLITETDSPVTEEPPAYSSGPSIDPSNKRWSHLSNPFSNRPGSITDAGPVNRGPHRISFGAAIAQASDLQRQSIWAGPIIPEISRSRRPSHTLMRPSHTSRRHSDTVIVSSDLPNMAKWMTNSTPLSPVANRSTRILSLTSMDSNGQGQRFSTLLQGAADPTNTENEIPTSDAQARPSRASASMRKILSTVWPVLSIRQRLLLVLGFIGAVIVAAATPAFAYALSELLSTFYATTNQLGLAKQWALVLLGIAFLDGSAAFTTRYALEYCGQCWVNALRLEALKRIFSQPKSWFDMEENSPSRLNQCLDRNGEEMRNLVGRFAGLTVTVFIMLTISIVWAFIVAWQITIVLLACAPVFYLATVVFQLSTKKWEEECNRSAVITSSKFTETFANIRVVRALTLEAYFGKKYKSATRDTYHVGRKRAAYTGLFYGLLDMAILFAMALAYYYGTVLVTNGTRSVTQFLEVFNLMLLGFGNASALVAQIPQISSSCATATQMLHLANLPYNQSTETQGAARISSPFPVKMNNLSFTYPNQPSKTLDGITVEFKPGSCTAVVGHSGSGKSTIIALLQGLYPPDVQTQGPPALTYHGRSILECNITALRTFISTVPQTPILFPTTVLENIVYGLSESSPYLTTMAAERAAKEAGIHDFIVSLPQSYNTVIGDGGQGVSGGQAQRIAIARALVRKPKVLIMDEATSALDMESAEKIKACIKALVIRGVAVVMVTHNIDMMRSADTVVVLHHGQVMEIGGFEELRRRNGTFAKLLGDDRELEGEIINARTVRTGSIDSVSEIESEGDMTPLEVRTRYSWTRR</sequence>
<feature type="domain" description="ABC transporter" evidence="10">
    <location>
        <begin position="1140"/>
        <end position="1385"/>
    </location>
</feature>
<feature type="transmembrane region" description="Helical" evidence="9">
    <location>
        <begin position="54"/>
        <end position="79"/>
    </location>
</feature>
<feature type="transmembrane region" description="Helical" evidence="9">
    <location>
        <begin position="934"/>
        <end position="957"/>
    </location>
</feature>
<keyword evidence="6 9" id="KW-1133">Transmembrane helix</keyword>
<dbReference type="InterPro" id="IPR036640">
    <property type="entry name" value="ABC1_TM_sf"/>
</dbReference>
<dbReference type="GO" id="GO:0016887">
    <property type="term" value="F:ATP hydrolysis activity"/>
    <property type="evidence" value="ECO:0007669"/>
    <property type="project" value="InterPro"/>
</dbReference>
<organism evidence="12 13">
    <name type="scientific">Calycina marina</name>
    <dbReference type="NCBI Taxonomy" id="1763456"/>
    <lineage>
        <taxon>Eukaryota</taxon>
        <taxon>Fungi</taxon>
        <taxon>Dikarya</taxon>
        <taxon>Ascomycota</taxon>
        <taxon>Pezizomycotina</taxon>
        <taxon>Leotiomycetes</taxon>
        <taxon>Helotiales</taxon>
        <taxon>Pezizellaceae</taxon>
        <taxon>Calycina</taxon>
    </lineage>
</organism>
<dbReference type="CDD" id="cd18577">
    <property type="entry name" value="ABC_6TM_Pgp_ABCB1_D1_like"/>
    <property type="match status" value="1"/>
</dbReference>
<keyword evidence="3 9" id="KW-0812">Transmembrane</keyword>
<dbReference type="InterPro" id="IPR039421">
    <property type="entry name" value="Type_1_exporter"/>
</dbReference>
<dbReference type="Gene3D" id="1.20.1560.10">
    <property type="entry name" value="ABC transporter type 1, transmembrane domain"/>
    <property type="match status" value="3"/>
</dbReference>
<feature type="domain" description="ABC transporter" evidence="10">
    <location>
        <begin position="383"/>
        <end position="620"/>
    </location>
</feature>
<feature type="transmembrane region" description="Helical" evidence="9">
    <location>
        <begin position="963"/>
        <end position="984"/>
    </location>
</feature>
<dbReference type="FunFam" id="3.40.50.300:FF:000604">
    <property type="entry name" value="ABC transporter B family member 28"/>
    <property type="match status" value="1"/>
</dbReference>
<comment type="caution">
    <text evidence="12">The sequence shown here is derived from an EMBL/GenBank/DDBJ whole genome shotgun (WGS) entry which is preliminary data.</text>
</comment>
<feature type="domain" description="ABC transmembrane type-1" evidence="11">
    <location>
        <begin position="55"/>
        <end position="346"/>
    </location>
</feature>
<dbReference type="EMBL" id="MU253761">
    <property type="protein sequence ID" value="KAG9247907.1"/>
    <property type="molecule type" value="Genomic_DNA"/>
</dbReference>
<dbReference type="InterPro" id="IPR027417">
    <property type="entry name" value="P-loop_NTPase"/>
</dbReference>
<feature type="transmembrane region" description="Helical" evidence="9">
    <location>
        <begin position="99"/>
        <end position="127"/>
    </location>
</feature>
<feature type="transmembrane region" description="Helical" evidence="9">
    <location>
        <begin position="861"/>
        <end position="883"/>
    </location>
</feature>
<dbReference type="PANTHER" id="PTHR43394">
    <property type="entry name" value="ATP-DEPENDENT PERMEASE MDL1, MITOCHONDRIAL"/>
    <property type="match status" value="1"/>
</dbReference>
<feature type="transmembrane region" description="Helical" evidence="9">
    <location>
        <begin position="290"/>
        <end position="311"/>
    </location>
</feature>
<evidence type="ECO:0000313" key="12">
    <source>
        <dbReference type="EMBL" id="KAG9247907.1"/>
    </source>
</evidence>
<keyword evidence="4" id="KW-0547">Nucleotide-binding</keyword>
<evidence type="ECO:0000256" key="4">
    <source>
        <dbReference type="ARBA" id="ARBA00022741"/>
    </source>
</evidence>
<dbReference type="SUPFAM" id="SSF52540">
    <property type="entry name" value="P-loop containing nucleoside triphosphate hydrolases"/>
    <property type="match status" value="2"/>
</dbReference>
<dbReference type="Pfam" id="PF00664">
    <property type="entry name" value="ABC_membrane"/>
    <property type="match status" value="2"/>
</dbReference>
<accession>A0A9P7ZA40</accession>
<evidence type="ECO:0000256" key="7">
    <source>
        <dbReference type="ARBA" id="ARBA00023136"/>
    </source>
</evidence>
<dbReference type="InterPro" id="IPR003593">
    <property type="entry name" value="AAA+_ATPase"/>
</dbReference>
<keyword evidence="2" id="KW-0813">Transport</keyword>
<evidence type="ECO:0000256" key="6">
    <source>
        <dbReference type="ARBA" id="ARBA00022989"/>
    </source>
</evidence>
<dbReference type="PROSITE" id="PS50929">
    <property type="entry name" value="ABC_TM1F"/>
    <property type="match status" value="2"/>
</dbReference>
<proteinExistence type="predicted"/>
<gene>
    <name evidence="12" type="ORF">BJ878DRAFT_477011</name>
</gene>
<dbReference type="InterPro" id="IPR003439">
    <property type="entry name" value="ABC_transporter-like_ATP-bd"/>
</dbReference>
<feature type="transmembrane region" description="Helical" evidence="9">
    <location>
        <begin position="818"/>
        <end position="841"/>
    </location>
</feature>
<dbReference type="PROSITE" id="PS50893">
    <property type="entry name" value="ABC_TRANSPORTER_2"/>
    <property type="match status" value="2"/>
</dbReference>
<evidence type="ECO:0000256" key="2">
    <source>
        <dbReference type="ARBA" id="ARBA00022448"/>
    </source>
</evidence>
<dbReference type="GO" id="GO:0015421">
    <property type="term" value="F:ABC-type oligopeptide transporter activity"/>
    <property type="evidence" value="ECO:0007669"/>
    <property type="project" value="TreeGrafter"/>
</dbReference>
<keyword evidence="12" id="KW-0378">Hydrolase</keyword>
<evidence type="ECO:0000256" key="8">
    <source>
        <dbReference type="SAM" id="MobiDB-lite"/>
    </source>
</evidence>
<feature type="transmembrane region" description="Helical" evidence="9">
    <location>
        <begin position="323"/>
        <end position="345"/>
    </location>
</feature>
<evidence type="ECO:0000256" key="3">
    <source>
        <dbReference type="ARBA" id="ARBA00022692"/>
    </source>
</evidence>
<dbReference type="GO" id="GO:0005524">
    <property type="term" value="F:ATP binding"/>
    <property type="evidence" value="ECO:0007669"/>
    <property type="project" value="UniProtKB-KW"/>
</dbReference>
<feature type="transmembrane region" description="Helical" evidence="9">
    <location>
        <begin position="1046"/>
        <end position="1066"/>
    </location>
</feature>
<comment type="subcellular location">
    <subcellularLocation>
        <location evidence="1">Membrane</location>
        <topology evidence="1">Multi-pass membrane protein</topology>
    </subcellularLocation>
</comment>
<dbReference type="InterPro" id="IPR011527">
    <property type="entry name" value="ABC1_TM_dom"/>
</dbReference>
<evidence type="ECO:0000259" key="11">
    <source>
        <dbReference type="PROSITE" id="PS50929"/>
    </source>
</evidence>
<feature type="compositionally biased region" description="Polar residues" evidence="8">
    <location>
        <begin position="649"/>
        <end position="659"/>
    </location>
</feature>
<keyword evidence="7 9" id="KW-0472">Membrane</keyword>
<feature type="domain" description="ABC transmembrane type-1" evidence="11">
    <location>
        <begin position="821"/>
        <end position="1106"/>
    </location>
</feature>
<feature type="transmembrane region" description="Helical" evidence="9">
    <location>
        <begin position="180"/>
        <end position="200"/>
    </location>
</feature>
<dbReference type="FunFam" id="3.40.50.300:FF:001471">
    <property type="entry name" value="P-loop containing nucleoside triphosphate hydrolase protein"/>
    <property type="match status" value="1"/>
</dbReference>
<evidence type="ECO:0000256" key="5">
    <source>
        <dbReference type="ARBA" id="ARBA00022840"/>
    </source>
</evidence>
<dbReference type="CDD" id="cd18578">
    <property type="entry name" value="ABC_6TM_Pgp_ABCB1_D2_like"/>
    <property type="match status" value="1"/>
</dbReference>
<dbReference type="Gene3D" id="3.40.50.300">
    <property type="entry name" value="P-loop containing nucleotide triphosphate hydrolases"/>
    <property type="match status" value="2"/>
</dbReference>
<name>A0A9P7ZA40_9HELO</name>
<evidence type="ECO:0000313" key="13">
    <source>
        <dbReference type="Proteomes" id="UP000887226"/>
    </source>
</evidence>
<dbReference type="GO" id="GO:0090374">
    <property type="term" value="P:oligopeptide export from mitochondrion"/>
    <property type="evidence" value="ECO:0007669"/>
    <property type="project" value="TreeGrafter"/>
</dbReference>
<dbReference type="PROSITE" id="PS00211">
    <property type="entry name" value="ABC_TRANSPORTER_1"/>
    <property type="match status" value="1"/>
</dbReference>
<dbReference type="PANTHER" id="PTHR43394:SF15">
    <property type="entry name" value="ALPHA-FACTOR-TRANSPORTING ATPASE"/>
    <property type="match status" value="1"/>
</dbReference>
<dbReference type="SUPFAM" id="SSF90123">
    <property type="entry name" value="ABC transporter transmembrane region"/>
    <property type="match status" value="2"/>
</dbReference>
<evidence type="ECO:0000259" key="10">
    <source>
        <dbReference type="PROSITE" id="PS50893"/>
    </source>
</evidence>
<evidence type="ECO:0000256" key="9">
    <source>
        <dbReference type="SAM" id="Phobius"/>
    </source>
</evidence>
<dbReference type="SMART" id="SM00382">
    <property type="entry name" value="AAA"/>
    <property type="match status" value="2"/>
</dbReference>
<evidence type="ECO:0000256" key="1">
    <source>
        <dbReference type="ARBA" id="ARBA00004141"/>
    </source>
</evidence>
<reference evidence="12" key="1">
    <citation type="journal article" date="2021" name="IMA Fungus">
        <title>Genomic characterization of three marine fungi, including Emericellopsis atlantica sp. nov. with signatures of a generalist lifestyle and marine biomass degradation.</title>
        <authorList>
            <person name="Hagestad O.C."/>
            <person name="Hou L."/>
            <person name="Andersen J.H."/>
            <person name="Hansen E.H."/>
            <person name="Altermark B."/>
            <person name="Li C."/>
            <person name="Kuhnert E."/>
            <person name="Cox R.J."/>
            <person name="Crous P.W."/>
            <person name="Spatafora J.W."/>
            <person name="Lail K."/>
            <person name="Amirebrahimi M."/>
            <person name="Lipzen A."/>
            <person name="Pangilinan J."/>
            <person name="Andreopoulos W."/>
            <person name="Hayes R.D."/>
            <person name="Ng V."/>
            <person name="Grigoriev I.V."/>
            <person name="Jackson S.A."/>
            <person name="Sutton T.D.S."/>
            <person name="Dobson A.D.W."/>
            <person name="Rama T."/>
        </authorList>
    </citation>
    <scope>NUCLEOTIDE SEQUENCE</scope>
    <source>
        <strain evidence="12">TRa3180A</strain>
    </source>
</reference>